<dbReference type="CDD" id="cd06261">
    <property type="entry name" value="TM_PBP2"/>
    <property type="match status" value="1"/>
</dbReference>
<dbReference type="Pfam" id="PF00528">
    <property type="entry name" value="BPD_transp_1"/>
    <property type="match status" value="1"/>
</dbReference>
<dbReference type="GO" id="GO:0055085">
    <property type="term" value="P:transmembrane transport"/>
    <property type="evidence" value="ECO:0007669"/>
    <property type="project" value="InterPro"/>
</dbReference>
<keyword evidence="5" id="KW-0813">Transport</keyword>
<sequence length="372" mass="41899">MKTLSDAPSEPSESLLKRRLRRFRGLRRGYYSFLILVTAYLLSFGLPFVMGRQALVVHYDSQWYFPAFRSYFYNTFGIGNRGLYLAKTFEQTDAEGKRVLGQADYAALKKQFAKQDNGNFVLMPLIPFGPNQQSLDQKGNPPYPPSWQHWLGTDDRGRDILVRLAYGFRISISFALVVTGISYMVGIAVGATLGYYGRWVDMLGLRFVEIWGSIPFLYTVIILASLLPRTFGLLAGILATFGWMGITYYIRGEVYRERSKDYVAAAIAVGEGHTSIIFRHILPNSLTPVISFAPFAIVANITSLVALDFLGYGLPPPTPSWGELIGQGKENIRDWHLVVFPLVAMFLTLQLIVFIGEAVREALDPKTYSRLR</sequence>
<evidence type="ECO:0000259" key="6">
    <source>
        <dbReference type="PROSITE" id="PS50928"/>
    </source>
</evidence>
<evidence type="ECO:0000313" key="7">
    <source>
        <dbReference type="EMBL" id="QDU62941.1"/>
    </source>
</evidence>
<comment type="similarity">
    <text evidence="5">Belongs to the binding-protein-dependent transport system permease family.</text>
</comment>
<dbReference type="KEGG" id="knv:Pan216_38150"/>
<evidence type="ECO:0000256" key="5">
    <source>
        <dbReference type="RuleBase" id="RU363032"/>
    </source>
</evidence>
<name>A0A518B7K3_9BACT</name>
<evidence type="ECO:0000313" key="8">
    <source>
        <dbReference type="Proteomes" id="UP000317093"/>
    </source>
</evidence>
<feature type="transmembrane region" description="Helical" evidence="5">
    <location>
        <begin position="170"/>
        <end position="196"/>
    </location>
</feature>
<feature type="transmembrane region" description="Helical" evidence="5">
    <location>
        <begin position="208"/>
        <end position="227"/>
    </location>
</feature>
<keyword evidence="8" id="KW-1185">Reference proteome</keyword>
<keyword evidence="3 5" id="KW-1133">Transmembrane helix</keyword>
<comment type="subcellular location">
    <subcellularLocation>
        <location evidence="1 5">Cell membrane</location>
        <topology evidence="1 5">Multi-pass membrane protein</topology>
    </subcellularLocation>
</comment>
<evidence type="ECO:0000256" key="4">
    <source>
        <dbReference type="ARBA" id="ARBA00023136"/>
    </source>
</evidence>
<organism evidence="7 8">
    <name type="scientific">Kolteria novifilia</name>
    <dbReference type="NCBI Taxonomy" id="2527975"/>
    <lineage>
        <taxon>Bacteria</taxon>
        <taxon>Pseudomonadati</taxon>
        <taxon>Planctomycetota</taxon>
        <taxon>Planctomycetia</taxon>
        <taxon>Kolteriales</taxon>
        <taxon>Kolteriaceae</taxon>
        <taxon>Kolteria</taxon>
    </lineage>
</organism>
<feature type="transmembrane region" description="Helical" evidence="5">
    <location>
        <begin position="29"/>
        <end position="50"/>
    </location>
</feature>
<dbReference type="Gene3D" id="1.10.3720.10">
    <property type="entry name" value="MetI-like"/>
    <property type="match status" value="1"/>
</dbReference>
<proteinExistence type="inferred from homology"/>
<dbReference type="PANTHER" id="PTHR30325:SF0">
    <property type="entry name" value="INNER MEMBRANE ABC TRANSPORTER PERMEASE PROTEIN YEJE"/>
    <property type="match status" value="1"/>
</dbReference>
<feature type="transmembrane region" description="Helical" evidence="5">
    <location>
        <begin position="288"/>
        <end position="314"/>
    </location>
</feature>
<dbReference type="Proteomes" id="UP000317093">
    <property type="component" value="Chromosome"/>
</dbReference>
<dbReference type="GO" id="GO:0005886">
    <property type="term" value="C:plasma membrane"/>
    <property type="evidence" value="ECO:0007669"/>
    <property type="project" value="UniProtKB-SubCell"/>
</dbReference>
<evidence type="ECO:0000256" key="2">
    <source>
        <dbReference type="ARBA" id="ARBA00022692"/>
    </source>
</evidence>
<feature type="transmembrane region" description="Helical" evidence="5">
    <location>
        <begin position="233"/>
        <end position="250"/>
    </location>
</feature>
<dbReference type="EMBL" id="CP036279">
    <property type="protein sequence ID" value="QDU62941.1"/>
    <property type="molecule type" value="Genomic_DNA"/>
</dbReference>
<dbReference type="OrthoDB" id="9797852at2"/>
<gene>
    <name evidence="7" type="primary">yejE</name>
    <name evidence="7" type="ORF">Pan216_38150</name>
</gene>
<accession>A0A518B7K3</accession>
<feature type="domain" description="ABC transmembrane type-1" evidence="6">
    <location>
        <begin position="168"/>
        <end position="356"/>
    </location>
</feature>
<dbReference type="RefSeq" id="WP_145260034.1">
    <property type="nucleotide sequence ID" value="NZ_CP036279.1"/>
</dbReference>
<protein>
    <submittedName>
        <fullName evidence="7">Inner membrane ABC transporter permease protein YejE</fullName>
    </submittedName>
</protein>
<dbReference type="PROSITE" id="PS50928">
    <property type="entry name" value="ABC_TM1"/>
    <property type="match status" value="1"/>
</dbReference>
<reference evidence="7 8" key="1">
    <citation type="submission" date="2019-02" db="EMBL/GenBank/DDBJ databases">
        <title>Deep-cultivation of Planctomycetes and their phenomic and genomic characterization uncovers novel biology.</title>
        <authorList>
            <person name="Wiegand S."/>
            <person name="Jogler M."/>
            <person name="Boedeker C."/>
            <person name="Pinto D."/>
            <person name="Vollmers J."/>
            <person name="Rivas-Marin E."/>
            <person name="Kohn T."/>
            <person name="Peeters S.H."/>
            <person name="Heuer A."/>
            <person name="Rast P."/>
            <person name="Oberbeckmann S."/>
            <person name="Bunk B."/>
            <person name="Jeske O."/>
            <person name="Meyerdierks A."/>
            <person name="Storesund J.E."/>
            <person name="Kallscheuer N."/>
            <person name="Luecker S."/>
            <person name="Lage O.M."/>
            <person name="Pohl T."/>
            <person name="Merkel B.J."/>
            <person name="Hornburger P."/>
            <person name="Mueller R.-W."/>
            <person name="Bruemmer F."/>
            <person name="Labrenz M."/>
            <person name="Spormann A.M."/>
            <person name="Op den Camp H."/>
            <person name="Overmann J."/>
            <person name="Amann R."/>
            <person name="Jetten M.S.M."/>
            <person name="Mascher T."/>
            <person name="Medema M.H."/>
            <person name="Devos D.P."/>
            <person name="Kaster A.-K."/>
            <person name="Ovreas L."/>
            <person name="Rohde M."/>
            <person name="Galperin M.Y."/>
            <person name="Jogler C."/>
        </authorList>
    </citation>
    <scope>NUCLEOTIDE SEQUENCE [LARGE SCALE GENOMIC DNA]</scope>
    <source>
        <strain evidence="7 8">Pan216</strain>
    </source>
</reference>
<keyword evidence="2 5" id="KW-0812">Transmembrane</keyword>
<dbReference type="SUPFAM" id="SSF161098">
    <property type="entry name" value="MetI-like"/>
    <property type="match status" value="1"/>
</dbReference>
<dbReference type="InterPro" id="IPR035906">
    <property type="entry name" value="MetI-like_sf"/>
</dbReference>
<evidence type="ECO:0000256" key="3">
    <source>
        <dbReference type="ARBA" id="ARBA00022989"/>
    </source>
</evidence>
<evidence type="ECO:0000256" key="1">
    <source>
        <dbReference type="ARBA" id="ARBA00004651"/>
    </source>
</evidence>
<feature type="transmembrane region" description="Helical" evidence="5">
    <location>
        <begin position="335"/>
        <end position="356"/>
    </location>
</feature>
<dbReference type="InterPro" id="IPR000515">
    <property type="entry name" value="MetI-like"/>
</dbReference>
<dbReference type="AlphaFoldDB" id="A0A518B7K3"/>
<dbReference type="GO" id="GO:0042884">
    <property type="term" value="P:microcin transport"/>
    <property type="evidence" value="ECO:0007669"/>
    <property type="project" value="TreeGrafter"/>
</dbReference>
<keyword evidence="4 5" id="KW-0472">Membrane</keyword>
<dbReference type="PANTHER" id="PTHR30325">
    <property type="entry name" value="MEMBRANE COMPONENT OF ABC TRANSPORTER"/>
    <property type="match status" value="1"/>
</dbReference>